<dbReference type="NCBIfam" id="NF004231">
    <property type="entry name" value="PRK05679.1"/>
    <property type="match status" value="1"/>
</dbReference>
<dbReference type="AlphaFoldDB" id="A0A4Y8ULD1"/>
<comment type="catalytic activity">
    <reaction evidence="5">
        <text>pyridoxamine 5'-phosphate + O2 + H2O = pyridoxal 5'-phosphate + H2O2 + NH4(+)</text>
        <dbReference type="Rhea" id="RHEA:15817"/>
        <dbReference type="ChEBI" id="CHEBI:15377"/>
        <dbReference type="ChEBI" id="CHEBI:15379"/>
        <dbReference type="ChEBI" id="CHEBI:16240"/>
        <dbReference type="ChEBI" id="CHEBI:28938"/>
        <dbReference type="ChEBI" id="CHEBI:58451"/>
        <dbReference type="ChEBI" id="CHEBI:597326"/>
        <dbReference type="EC" id="1.4.3.5"/>
    </reaction>
</comment>
<dbReference type="GO" id="GO:0008615">
    <property type="term" value="P:pyridoxine biosynthetic process"/>
    <property type="evidence" value="ECO:0007669"/>
    <property type="project" value="UniProtKB-UniRule"/>
</dbReference>
<comment type="function">
    <text evidence="5">Catalyzes the oxidation of either pyridoxine 5'-phosphate (PNP) or pyridoxamine 5'-phosphate (PMP) into pyridoxal 5'-phosphate (PLP).</text>
</comment>
<feature type="binding site" evidence="5">
    <location>
        <position position="126"/>
    </location>
    <ligand>
        <name>substrate</name>
    </ligand>
</feature>
<dbReference type="InterPro" id="IPR011576">
    <property type="entry name" value="Pyridox_Oxase_N"/>
</dbReference>
<comment type="caution">
    <text evidence="9">The sequence shown here is derived from an EMBL/GenBank/DDBJ whole genome shotgun (WGS) entry which is preliminary data.</text>
</comment>
<evidence type="ECO:0000313" key="9">
    <source>
        <dbReference type="EMBL" id="TFH68449.1"/>
    </source>
</evidence>
<feature type="binding site" evidence="5 6">
    <location>
        <begin position="143"/>
        <end position="144"/>
    </location>
    <ligand>
        <name>FMN</name>
        <dbReference type="ChEBI" id="CHEBI:58210"/>
    </ligand>
</feature>
<dbReference type="InterPro" id="IPR019576">
    <property type="entry name" value="Pyridoxamine_oxidase_dimer_C"/>
</dbReference>
<protein>
    <recommendedName>
        <fullName evidence="5">Pyridoxine/pyridoxamine 5'-phosphate oxidase</fullName>
        <ecNumber evidence="5">1.4.3.5</ecNumber>
    </recommendedName>
    <alternativeName>
        <fullName evidence="5">PNP/PMP oxidase</fullName>
        <shortName evidence="5">PNPOx</shortName>
    </alternativeName>
    <alternativeName>
        <fullName evidence="5">Pyridoxal 5'-phosphate synthase</fullName>
    </alternativeName>
</protein>
<keyword evidence="4 5" id="KW-0560">Oxidoreductase</keyword>
<feature type="binding site" evidence="5 6">
    <location>
        <position position="188"/>
    </location>
    <ligand>
        <name>FMN</name>
        <dbReference type="ChEBI" id="CHEBI:58210"/>
    </ligand>
</feature>
<proteinExistence type="inferred from homology"/>
<feature type="binding site" evidence="5">
    <location>
        <position position="130"/>
    </location>
    <ligand>
        <name>substrate</name>
    </ligand>
</feature>
<accession>A0A4Y8ULD1</accession>
<evidence type="ECO:0000256" key="5">
    <source>
        <dbReference type="HAMAP-Rule" id="MF_01629"/>
    </source>
</evidence>
<feature type="binding site" evidence="5 6">
    <location>
        <begin position="79"/>
        <end position="80"/>
    </location>
    <ligand>
        <name>FMN</name>
        <dbReference type="ChEBI" id="CHEBI:58210"/>
    </ligand>
</feature>
<feature type="binding site" evidence="5 6">
    <location>
        <begin position="64"/>
        <end position="69"/>
    </location>
    <ligand>
        <name>FMN</name>
        <dbReference type="ChEBI" id="CHEBI:58210"/>
    </ligand>
</feature>
<dbReference type="SUPFAM" id="SSF50475">
    <property type="entry name" value="FMN-binding split barrel"/>
    <property type="match status" value="1"/>
</dbReference>
<comment type="cofactor">
    <cofactor evidence="5 6">
        <name>FMN</name>
        <dbReference type="ChEBI" id="CHEBI:58210"/>
    </cofactor>
    <text evidence="5 6">Binds 1 FMN per subunit.</text>
</comment>
<feature type="binding site" evidence="5">
    <location>
        <begin position="194"/>
        <end position="196"/>
    </location>
    <ligand>
        <name>substrate</name>
    </ligand>
</feature>
<dbReference type="InterPro" id="IPR019740">
    <property type="entry name" value="Pyridox_Oxase_CS"/>
</dbReference>
<feature type="domain" description="Pyridoxine 5'-phosphate oxidase dimerisation C-terminal" evidence="8">
    <location>
        <begin position="175"/>
        <end position="216"/>
    </location>
</feature>
<gene>
    <name evidence="5 9" type="primary">pdxH</name>
    <name evidence="9" type="ORF">E3W66_00355</name>
</gene>
<evidence type="ECO:0000259" key="7">
    <source>
        <dbReference type="Pfam" id="PF01243"/>
    </source>
</evidence>
<keyword evidence="2 5" id="KW-0285">Flavoprotein</keyword>
<dbReference type="GO" id="GO:0004733">
    <property type="term" value="F:pyridoxamine phosphate oxidase activity"/>
    <property type="evidence" value="ECO:0007669"/>
    <property type="project" value="UniProtKB-UniRule"/>
</dbReference>
<evidence type="ECO:0000256" key="6">
    <source>
        <dbReference type="PIRSR" id="PIRSR000190-2"/>
    </source>
</evidence>
<evidence type="ECO:0000259" key="8">
    <source>
        <dbReference type="Pfam" id="PF10590"/>
    </source>
</evidence>
<keyword evidence="10" id="KW-1185">Reference proteome</keyword>
<dbReference type="UniPathway" id="UPA01068">
    <property type="reaction ID" value="UER00304"/>
</dbReference>
<dbReference type="InterPro" id="IPR000659">
    <property type="entry name" value="Pyridox_Oxase"/>
</dbReference>
<feature type="binding site" evidence="5 6">
    <location>
        <position position="86"/>
    </location>
    <ligand>
        <name>FMN</name>
        <dbReference type="ChEBI" id="CHEBI:58210"/>
    </ligand>
</feature>
<feature type="domain" description="Pyridoxamine 5'-phosphate oxidase N-terminal" evidence="7">
    <location>
        <begin position="36"/>
        <end position="157"/>
    </location>
</feature>
<feature type="binding site" evidence="5 6">
    <location>
        <position position="85"/>
    </location>
    <ligand>
        <name>FMN</name>
        <dbReference type="ChEBI" id="CHEBI:58210"/>
    </ligand>
</feature>
<dbReference type="EC" id="1.4.3.5" evidence="5"/>
<dbReference type="Gene3D" id="2.30.110.10">
    <property type="entry name" value="Electron Transport, Fmn-binding Protein, Chain A"/>
    <property type="match status" value="1"/>
</dbReference>
<evidence type="ECO:0000256" key="3">
    <source>
        <dbReference type="ARBA" id="ARBA00022643"/>
    </source>
</evidence>
<comment type="subunit">
    <text evidence="5">Homodimer.</text>
</comment>
<dbReference type="InterPro" id="IPR012349">
    <property type="entry name" value="Split_barrel_FMN-bd"/>
</dbReference>
<dbReference type="PANTHER" id="PTHR10851:SF0">
    <property type="entry name" value="PYRIDOXINE-5'-PHOSPHATE OXIDASE"/>
    <property type="match status" value="1"/>
</dbReference>
<comment type="similarity">
    <text evidence="1 5">Belongs to the pyridoxamine 5'-phosphate oxidase family.</text>
</comment>
<name>A0A4Y8ULD1_9GAMM</name>
<comment type="catalytic activity">
    <reaction evidence="5">
        <text>pyridoxine 5'-phosphate + O2 = pyridoxal 5'-phosphate + H2O2</text>
        <dbReference type="Rhea" id="RHEA:15149"/>
        <dbReference type="ChEBI" id="CHEBI:15379"/>
        <dbReference type="ChEBI" id="CHEBI:16240"/>
        <dbReference type="ChEBI" id="CHEBI:58589"/>
        <dbReference type="ChEBI" id="CHEBI:597326"/>
        <dbReference type="EC" id="1.4.3.5"/>
    </reaction>
</comment>
<evidence type="ECO:0000313" key="10">
    <source>
        <dbReference type="Proteomes" id="UP000298133"/>
    </source>
</evidence>
<keyword evidence="3 5" id="KW-0288">FMN</keyword>
<comment type="pathway">
    <text evidence="5">Cofactor metabolism; pyridoxal 5'-phosphate salvage; pyridoxal 5'-phosphate from pyridoxamine 5'-phosphate: step 1/1.</text>
</comment>
<evidence type="ECO:0000256" key="4">
    <source>
        <dbReference type="ARBA" id="ARBA00023002"/>
    </source>
</evidence>
<feature type="binding site" evidence="5">
    <location>
        <position position="69"/>
    </location>
    <ligand>
        <name>substrate</name>
    </ligand>
</feature>
<sequence>MVDSNQLQDNRRDFKLARLTRAALNPSPFEQFKGWMDDALAAGLTDPTAMTLATVGEGGRPWQRMVLLKGFDQHGFIFYTNLGSRKAAEIAVNPQVSLQFPWLALDRQVIVGGRAEKLSITEVVKYFLKRPMQSRLAAWASRQSSRINSRQALESQYLQLKEKFADGEVPVPDFWGGFRVVPEEFEFWQGGEHRLHDRFNYRPDGSGGWQIDRLAP</sequence>
<evidence type="ECO:0000256" key="1">
    <source>
        <dbReference type="ARBA" id="ARBA00007301"/>
    </source>
</evidence>
<dbReference type="Pfam" id="PF01243">
    <property type="entry name" value="PNPOx_N"/>
    <property type="match status" value="1"/>
</dbReference>
<evidence type="ECO:0000256" key="2">
    <source>
        <dbReference type="ARBA" id="ARBA00022630"/>
    </source>
</evidence>
<dbReference type="Pfam" id="PF10590">
    <property type="entry name" value="PNP_phzG_C"/>
    <property type="match status" value="1"/>
</dbReference>
<dbReference type="HAMAP" id="MF_01629">
    <property type="entry name" value="PdxH"/>
    <property type="match status" value="1"/>
</dbReference>
<dbReference type="EMBL" id="SPIA01000001">
    <property type="protein sequence ID" value="TFH68449.1"/>
    <property type="molecule type" value="Genomic_DNA"/>
</dbReference>
<reference evidence="9 10" key="1">
    <citation type="submission" date="2019-03" db="EMBL/GenBank/DDBJ databases">
        <title>Draft genome of Gammaproteobacteria bacterium LSUCC0057, a member of the SAR92 clade.</title>
        <authorList>
            <person name="Lanclos V.C."/>
            <person name="Doiron C."/>
            <person name="Henson M.W."/>
            <person name="Thrash J.C."/>
        </authorList>
    </citation>
    <scope>NUCLEOTIDE SEQUENCE [LARGE SCALE GENOMIC DNA]</scope>
    <source>
        <strain evidence="9 10">LSUCC0057</strain>
    </source>
</reference>
<keyword evidence="5" id="KW-0664">Pyridoxine biosynthesis</keyword>
<feature type="binding site" evidence="5 6">
    <location>
        <position position="198"/>
    </location>
    <ligand>
        <name>FMN</name>
        <dbReference type="ChEBI" id="CHEBI:58210"/>
    </ligand>
</feature>
<dbReference type="PANTHER" id="PTHR10851">
    <property type="entry name" value="PYRIDOXINE-5-PHOSPHATE OXIDASE"/>
    <property type="match status" value="1"/>
</dbReference>
<dbReference type="PROSITE" id="PS01064">
    <property type="entry name" value="PYRIDOX_OXIDASE"/>
    <property type="match status" value="1"/>
</dbReference>
<dbReference type="NCBIfam" id="TIGR00558">
    <property type="entry name" value="pdxH"/>
    <property type="match status" value="1"/>
</dbReference>
<organism evidence="9 10">
    <name type="scientific">Gammaproteobacteria bacterium LSUCC0057</name>
    <dbReference type="NCBI Taxonomy" id="2559237"/>
    <lineage>
        <taxon>Bacteria</taxon>
        <taxon>Pseudomonadati</taxon>
        <taxon>Pseudomonadota</taxon>
        <taxon>Gammaproteobacteria</taxon>
        <taxon>Cellvibrionales</taxon>
        <taxon>Porticoccaceae</taxon>
        <taxon>SAR92 clade</taxon>
    </lineage>
</organism>
<feature type="binding site" evidence="5 6">
    <location>
        <position position="108"/>
    </location>
    <ligand>
        <name>FMN</name>
        <dbReference type="ChEBI" id="CHEBI:58210"/>
    </ligand>
</feature>
<comment type="pathway">
    <text evidence="5">Cofactor metabolism; pyridoxal 5'-phosphate salvage; pyridoxal 5'-phosphate from pyridoxine 5'-phosphate: step 1/1.</text>
</comment>
<dbReference type="PIRSF" id="PIRSF000190">
    <property type="entry name" value="Pyd_amn-ph_oxd"/>
    <property type="match status" value="1"/>
</dbReference>
<feature type="binding site" evidence="5">
    <location>
        <position position="134"/>
    </location>
    <ligand>
        <name>substrate</name>
    </ligand>
</feature>
<dbReference type="GO" id="GO:0010181">
    <property type="term" value="F:FMN binding"/>
    <property type="evidence" value="ECO:0007669"/>
    <property type="project" value="UniProtKB-UniRule"/>
</dbReference>
<dbReference type="Proteomes" id="UP000298133">
    <property type="component" value="Unassembled WGS sequence"/>
</dbReference>
<dbReference type="OrthoDB" id="9780392at2"/>